<dbReference type="EMBL" id="JAOVZO020000001">
    <property type="protein sequence ID" value="MDC8011188.1"/>
    <property type="molecule type" value="Genomic_DNA"/>
</dbReference>
<gene>
    <name evidence="3" type="ORF">OD750_001365</name>
</gene>
<dbReference type="AlphaFoldDB" id="A0A9X4BGK6"/>
<proteinExistence type="predicted"/>
<comment type="caution">
    <text evidence="3">The sequence shown here is derived from an EMBL/GenBank/DDBJ whole genome shotgun (WGS) entry which is preliminary data.</text>
</comment>
<keyword evidence="2" id="KW-0732">Signal</keyword>
<organism evidence="3 4">
    <name type="scientific">Tahibacter soli</name>
    <dbReference type="NCBI Taxonomy" id="2983605"/>
    <lineage>
        <taxon>Bacteria</taxon>
        <taxon>Pseudomonadati</taxon>
        <taxon>Pseudomonadota</taxon>
        <taxon>Gammaproteobacteria</taxon>
        <taxon>Lysobacterales</taxon>
        <taxon>Rhodanobacteraceae</taxon>
        <taxon>Tahibacter</taxon>
    </lineage>
</organism>
<dbReference type="Gene3D" id="2.60.40.10">
    <property type="entry name" value="Immunoglobulins"/>
    <property type="match status" value="1"/>
</dbReference>
<feature type="compositionally biased region" description="Low complexity" evidence="1">
    <location>
        <begin position="629"/>
        <end position="642"/>
    </location>
</feature>
<feature type="chain" id="PRO_5040915936" evidence="2">
    <location>
        <begin position="26"/>
        <end position="971"/>
    </location>
</feature>
<dbReference type="RefSeq" id="WP_263543061.1">
    <property type="nucleotide sequence ID" value="NZ_JAOVZO020000001.1"/>
</dbReference>
<dbReference type="InterPro" id="IPR013783">
    <property type="entry name" value="Ig-like_fold"/>
</dbReference>
<dbReference type="Proteomes" id="UP001139971">
    <property type="component" value="Unassembled WGS sequence"/>
</dbReference>
<evidence type="ECO:0000313" key="4">
    <source>
        <dbReference type="Proteomes" id="UP001139971"/>
    </source>
</evidence>
<sequence>MYRHHRMAKAAFAGVVALAATDAWSAEGVVVGHAAHSDVSPPMRDILQTFPPPAPVGDGEDVYVVPNQFIKPRSSAISEFLRGLSTRQAQTGPTGTPAPSTILAANGLSLSVGGGGVPPDTNGDVSPTHFIQWINTSWAIFDKTTGARLNGPTAGNSFFAGFGGKCQTTNSGDPLAVWDDRAQRWVMSQFTTGANSSQCVAVSTTSDPLGTYYRYEFKWPTAPVMVFGDYPHMGVWTDESARQNAYLLVTHEFNNSTQAFLGAAYIALDRDKMLAGAPAAQVAMVRFAGFDAYGAEPAHLDGTLHAKAGSCPTFVHFDSSAAEYLFWDMCLDWTTPANATISAQPQRVAAKTPFVPNFTAVPQLGSSVPLDAFGTHIMYRASSRAFPPGSPTRLSMVVNHGVTGPAGQGAIRWTHFDLSQPGQRFDGIFANGFETTPTTFALNKQIVDEGTYAPDTNTRWMGGIAIDQGGNIGVGYNVSSATINPRLMINGRALSDPDGTLRDEQACTPATTGSQTGSFSGRGRWGDYTSMSVDPADECTFWFTGEFYPTTSTNQWSTRICSFKFAECGLPALKLVSESAPRLEVCGATPGADPSWNLLAGTVGGFNAAVTLSAAGQPAGTTPTFSVNPLPSTPGGSTLTLTGGHGAATGEYTINVTGTGGSQTSAVALELGISATAATAPTLTAPANAATGVKVRPTLTWGAVAGALTYRVEVATDNAFANIVATTVVTGTSWGVDTTLASSTQYFWRVTPQNYCGDGAASSVFSFTTGVPGTCPAGTTLTNVATYAFDGGAEPAWTAGAPGDAGGTAWTNTTPLAGTTGFTGNVWRVPNNTVTSDRSVLSPSIAIPAAQAVILSFDTYHSFEIEGTTGCWDAASLEAKLNAGAFDHLAASRFFTDAYNGTIEAGAPLAGRQAWCRQASTGTAAKRSIVDLDDFAGQTLQLRFRATTDSNTAAAAPNGMVIDNVKIDVCQ</sequence>
<protein>
    <submittedName>
        <fullName evidence="3">Immune inhibitor A</fullName>
    </submittedName>
</protein>
<dbReference type="SUPFAM" id="SSF49265">
    <property type="entry name" value="Fibronectin type III"/>
    <property type="match status" value="1"/>
</dbReference>
<evidence type="ECO:0000256" key="2">
    <source>
        <dbReference type="SAM" id="SignalP"/>
    </source>
</evidence>
<feature type="region of interest" description="Disordered" evidence="1">
    <location>
        <begin position="622"/>
        <end position="642"/>
    </location>
</feature>
<name>A0A9X4BGK6_9GAMM</name>
<evidence type="ECO:0000313" key="3">
    <source>
        <dbReference type="EMBL" id="MDC8011188.1"/>
    </source>
</evidence>
<keyword evidence="4" id="KW-1185">Reference proteome</keyword>
<accession>A0A9X4BGK6</accession>
<reference evidence="3" key="1">
    <citation type="submission" date="2023-02" db="EMBL/GenBank/DDBJ databases">
        <title>Tahibacter soli sp. nov. isolated from soil.</title>
        <authorList>
            <person name="Baek J.H."/>
            <person name="Lee J.K."/>
            <person name="Choi D.G."/>
            <person name="Jeon C.O."/>
        </authorList>
    </citation>
    <scope>NUCLEOTIDE SEQUENCE</scope>
    <source>
        <strain evidence="3">BL</strain>
    </source>
</reference>
<feature type="signal peptide" evidence="2">
    <location>
        <begin position="1"/>
        <end position="25"/>
    </location>
</feature>
<dbReference type="InterPro" id="IPR036116">
    <property type="entry name" value="FN3_sf"/>
</dbReference>
<evidence type="ECO:0000256" key="1">
    <source>
        <dbReference type="SAM" id="MobiDB-lite"/>
    </source>
</evidence>